<evidence type="ECO:0000256" key="1">
    <source>
        <dbReference type="SAM" id="MobiDB-lite"/>
    </source>
</evidence>
<dbReference type="InterPro" id="IPR042268">
    <property type="entry name" value="BamC_C"/>
</dbReference>
<accession>A0A081FU40</accession>
<dbReference type="Gene3D" id="3.30.310.170">
    <property type="entry name" value="Outer membrane protein assembly factor BamC"/>
    <property type="match status" value="1"/>
</dbReference>
<dbReference type="eggNOG" id="COG3317">
    <property type="taxonomic scope" value="Bacteria"/>
</dbReference>
<dbReference type="PATRIC" id="fig|1232683.4.peg.3647"/>
<comment type="caution">
    <text evidence="2">The sequence shown here is derived from an EMBL/GenBank/DDBJ whole genome shotgun (WGS) entry which is preliminary data.</text>
</comment>
<feature type="compositionally biased region" description="Low complexity" evidence="1">
    <location>
        <begin position="342"/>
        <end position="356"/>
    </location>
</feature>
<dbReference type="Pfam" id="PF06804">
    <property type="entry name" value="Lipoprotein_18"/>
    <property type="match status" value="1"/>
</dbReference>
<dbReference type="InterPro" id="IPR010653">
    <property type="entry name" value="NlpB/DapX"/>
</dbReference>
<evidence type="ECO:0000313" key="3">
    <source>
        <dbReference type="Proteomes" id="UP000028252"/>
    </source>
</evidence>
<gene>
    <name evidence="2" type="ORF">ADIMK_3706</name>
</gene>
<evidence type="ECO:0000313" key="2">
    <source>
        <dbReference type="EMBL" id="KEA62045.1"/>
    </source>
</evidence>
<sequence>MLEDNPIYGENGLVRDRGQDYEQANARERLKLPPGMRARQTQDQLTVPEVATTASSRQGDFEVPRPEFFYVEAGTDKVNLKREDGERVLVVDEPIADVWVKLQEFWAFNNIVLSRVDPRQGVMETDWITLEGDSYSFVDGWIKRLTFQDIEGDSRNKLRVTLRPDPENYQRTSVRMQHVKFPLAQEVSSIDWDNQARDVEYKADMMFEMLRFLSKSTEPDAQSLLAMQSKKRTGAQLGRDSRGHPVLRMSAPIDESWDQLNVALDKTDIDVGTRDQNAGMVYLTYTTTTPVDDTERMGFFEWLHSDREEIKLDTSVVESALGLGEDEDDPNAIQYSSGKSTSADGEGADGELAASDLADPNNPANQEGYKIWFGGKVLYVFGGKEKGVFNSQTNAYEHTGRYQLKINRTRNGVFLSVLTDQGLAAPDLVAEEILWALKDHLPQSDS</sequence>
<dbReference type="Proteomes" id="UP000028252">
    <property type="component" value="Unassembled WGS sequence"/>
</dbReference>
<feature type="region of interest" description="Disordered" evidence="1">
    <location>
        <begin position="322"/>
        <end position="361"/>
    </location>
</feature>
<reference evidence="2 3" key="1">
    <citation type="submission" date="2014-04" db="EMBL/GenBank/DDBJ databases">
        <title>Marinobacterium kochiensis sp. nov., isolated from sediment sample collected from Kochi backwaters in Kerala, India.</title>
        <authorList>
            <person name="Singh A."/>
            <person name="Pinnaka A.K."/>
        </authorList>
    </citation>
    <scope>NUCLEOTIDE SEQUENCE [LARGE SCALE GENOMIC DNA]</scope>
    <source>
        <strain evidence="2 3">AK27</strain>
    </source>
</reference>
<protein>
    <submittedName>
        <fullName evidence="2">Outer membrane protein NlpB, lipoprotein component of the protein assembly complex (Forms a complex with YaeT, YfiO, and YfgL)</fullName>
    </submittedName>
</protein>
<proteinExistence type="predicted"/>
<keyword evidence="3" id="KW-1185">Reference proteome</keyword>
<keyword evidence="2" id="KW-0449">Lipoprotein</keyword>
<name>A0A081FU40_9GAMM</name>
<dbReference type="STRING" id="1232683.ADIMK_3706"/>
<dbReference type="AlphaFoldDB" id="A0A081FU40"/>
<dbReference type="EMBL" id="JMQN01000057">
    <property type="protein sequence ID" value="KEA62045.1"/>
    <property type="molecule type" value="Genomic_DNA"/>
</dbReference>
<organism evidence="2 3">
    <name type="scientific">Marinobacterium lacunae</name>
    <dbReference type="NCBI Taxonomy" id="1232683"/>
    <lineage>
        <taxon>Bacteria</taxon>
        <taxon>Pseudomonadati</taxon>
        <taxon>Pseudomonadota</taxon>
        <taxon>Gammaproteobacteria</taxon>
        <taxon>Oceanospirillales</taxon>
        <taxon>Oceanospirillaceae</taxon>
        <taxon>Marinobacterium</taxon>
    </lineage>
</organism>